<keyword evidence="3" id="KW-1185">Reference proteome</keyword>
<protein>
    <recommendedName>
        <fullName evidence="1">DUF2383 domain-containing protein</fullName>
    </recommendedName>
</protein>
<dbReference type="RefSeq" id="WP_220750150.1">
    <property type="nucleotide sequence ID" value="NZ_BPFH01000007.1"/>
</dbReference>
<accession>A0ABQ4NQG0</accession>
<evidence type="ECO:0000313" key="3">
    <source>
        <dbReference type="Proteomes" id="UP000786693"/>
    </source>
</evidence>
<dbReference type="EMBL" id="BPFH01000007">
    <property type="protein sequence ID" value="GIT96650.1"/>
    <property type="molecule type" value="Genomic_DNA"/>
</dbReference>
<dbReference type="NCBIfam" id="TIGR02284">
    <property type="entry name" value="PA2169 family four-helix-bundle protein"/>
    <property type="match status" value="1"/>
</dbReference>
<comment type="caution">
    <text evidence="2">The sequence shown here is derived from an EMBL/GenBank/DDBJ whole genome shotgun (WGS) entry which is preliminary data.</text>
</comment>
<dbReference type="InterPro" id="IPR012347">
    <property type="entry name" value="Ferritin-like"/>
</dbReference>
<gene>
    <name evidence="2" type="ORF">JANAI62_32730</name>
</gene>
<feature type="domain" description="DUF2383" evidence="1">
    <location>
        <begin position="5"/>
        <end position="112"/>
    </location>
</feature>
<dbReference type="InterPro" id="IPR011971">
    <property type="entry name" value="CHP02284"/>
</dbReference>
<dbReference type="Proteomes" id="UP000786693">
    <property type="component" value="Unassembled WGS sequence"/>
</dbReference>
<evidence type="ECO:0000313" key="2">
    <source>
        <dbReference type="EMBL" id="GIT96650.1"/>
    </source>
</evidence>
<evidence type="ECO:0000259" key="1">
    <source>
        <dbReference type="Pfam" id="PF09537"/>
    </source>
</evidence>
<name>A0ABQ4NQG0_9RHOB</name>
<dbReference type="Pfam" id="PF09537">
    <property type="entry name" value="DUF2383"/>
    <property type="match status" value="1"/>
</dbReference>
<dbReference type="Gene3D" id="1.20.1260.10">
    <property type="match status" value="1"/>
</dbReference>
<organism evidence="2 3">
    <name type="scientific">Jannaschia pagri</name>
    <dbReference type="NCBI Taxonomy" id="2829797"/>
    <lineage>
        <taxon>Bacteria</taxon>
        <taxon>Pseudomonadati</taxon>
        <taxon>Pseudomonadota</taxon>
        <taxon>Alphaproteobacteria</taxon>
        <taxon>Rhodobacterales</taxon>
        <taxon>Roseobacteraceae</taxon>
        <taxon>Jannaschia</taxon>
    </lineage>
</organism>
<dbReference type="InterPro" id="IPR019052">
    <property type="entry name" value="DUF2383"/>
</dbReference>
<reference evidence="2 3" key="1">
    <citation type="submission" date="2021-05" db="EMBL/GenBank/DDBJ databases">
        <title>Bacteria Genome sequencing.</title>
        <authorList>
            <person name="Takabe Y."/>
            <person name="Nakajima Y."/>
            <person name="Suzuki S."/>
            <person name="Shiozaki T."/>
        </authorList>
    </citation>
    <scope>NUCLEOTIDE SEQUENCE [LARGE SCALE GENOMIC DNA]</scope>
    <source>
        <strain evidence="2 3">AI_62</strain>
    </source>
</reference>
<proteinExistence type="predicted"/>
<sequence length="146" mass="15841">MTTRTDALKTLLTRLVDSRDGYTDALDHVDAPHLKSTLSSFLERRQRNADEIRAVLSRMGVEVGDDGSLLASAHRSFVGIKDILTDGDEAAVLAEIVRGEKVLLDAYDEAITAIDGDAPEFAFLVEQHASLSSAIGELEMRKDLAA</sequence>